<protein>
    <submittedName>
        <fullName evidence="1">Uncharacterized protein</fullName>
    </submittedName>
</protein>
<gene>
    <name evidence="1" type="ORF">MLD38_013437</name>
</gene>
<name>A0ACB9R9I6_9MYRT</name>
<accession>A0ACB9R9I6</accession>
<dbReference type="EMBL" id="CM042883">
    <property type="protein sequence ID" value="KAI4375583.1"/>
    <property type="molecule type" value="Genomic_DNA"/>
</dbReference>
<evidence type="ECO:0000313" key="2">
    <source>
        <dbReference type="Proteomes" id="UP001057402"/>
    </source>
</evidence>
<evidence type="ECO:0000313" key="1">
    <source>
        <dbReference type="EMBL" id="KAI4375583.1"/>
    </source>
</evidence>
<sequence>MSIQLWEDPKEEPGSSFRHRRPAKSDIPLPNTDNSHQGRSKKPVWTRSWLRVNKTGRSELVDVGRQPIMRSTGISARDLRVLDPILAYPSSITGRERAILLNMEHVKGIITARDFWLLNPKDPAVVQFAAGLQMRIRDHHEANEENTRGGDATEGGVDEGKEKLKNNLPFEFVALEACLETVCDCLDHEAKSMEVEAYPALDKLTSKVTTKTLDRVRQIKSRLAALRARVKQVRDLIEHLLEHYDAMADMYLTKKSLMRETQEEDDQTKYGDIGGDDCEDDQDGEDDEEENHQLQTLERALVSETEGAKNSNKHLEVAELEMILDAYFVQVEGANNKLSTLQDYVDNTEAYVNILLDGGQNVMLKLMVLVATGTVMLNFQNVVTGLFGMNLTIAFTDPPDRPITNFMYIVGFSVVAAVIFYIAAIAWYKYKRLV</sequence>
<dbReference type="Proteomes" id="UP001057402">
    <property type="component" value="Chromosome 4"/>
</dbReference>
<proteinExistence type="predicted"/>
<keyword evidence="2" id="KW-1185">Reference proteome</keyword>
<organism evidence="1 2">
    <name type="scientific">Melastoma candidum</name>
    <dbReference type="NCBI Taxonomy" id="119954"/>
    <lineage>
        <taxon>Eukaryota</taxon>
        <taxon>Viridiplantae</taxon>
        <taxon>Streptophyta</taxon>
        <taxon>Embryophyta</taxon>
        <taxon>Tracheophyta</taxon>
        <taxon>Spermatophyta</taxon>
        <taxon>Magnoliopsida</taxon>
        <taxon>eudicotyledons</taxon>
        <taxon>Gunneridae</taxon>
        <taxon>Pentapetalae</taxon>
        <taxon>rosids</taxon>
        <taxon>malvids</taxon>
        <taxon>Myrtales</taxon>
        <taxon>Melastomataceae</taxon>
        <taxon>Melastomatoideae</taxon>
        <taxon>Melastomateae</taxon>
        <taxon>Melastoma</taxon>
    </lineage>
</organism>
<reference evidence="2" key="1">
    <citation type="journal article" date="2023" name="Front. Plant Sci.">
        <title>Chromosomal-level genome assembly of Melastoma candidum provides insights into trichome evolution.</title>
        <authorList>
            <person name="Zhong Y."/>
            <person name="Wu W."/>
            <person name="Sun C."/>
            <person name="Zou P."/>
            <person name="Liu Y."/>
            <person name="Dai S."/>
            <person name="Zhou R."/>
        </authorList>
    </citation>
    <scope>NUCLEOTIDE SEQUENCE [LARGE SCALE GENOMIC DNA]</scope>
</reference>
<comment type="caution">
    <text evidence="1">The sequence shown here is derived from an EMBL/GenBank/DDBJ whole genome shotgun (WGS) entry which is preliminary data.</text>
</comment>